<comment type="caution">
    <text evidence="2">The sequence shown here is derived from an EMBL/GenBank/DDBJ whole genome shotgun (WGS) entry which is preliminary data.</text>
</comment>
<proteinExistence type="predicted"/>
<name>A0AAD4DKU3_9FUNG</name>
<feature type="compositionally biased region" description="Low complexity" evidence="1">
    <location>
        <begin position="22"/>
        <end position="39"/>
    </location>
</feature>
<evidence type="ECO:0000313" key="3">
    <source>
        <dbReference type="Proteomes" id="UP001194580"/>
    </source>
</evidence>
<accession>A0AAD4DKU3</accession>
<dbReference type="AlphaFoldDB" id="A0AAD4DKU3"/>
<protein>
    <submittedName>
        <fullName evidence="2">Uncharacterized protein</fullName>
    </submittedName>
</protein>
<keyword evidence="3" id="KW-1185">Reference proteome</keyword>
<feature type="region of interest" description="Disordered" evidence="1">
    <location>
        <begin position="17"/>
        <end position="58"/>
    </location>
</feature>
<evidence type="ECO:0000256" key="1">
    <source>
        <dbReference type="SAM" id="MobiDB-lite"/>
    </source>
</evidence>
<reference evidence="2" key="1">
    <citation type="journal article" date="2020" name="Fungal Divers.">
        <title>Resolving the Mortierellaceae phylogeny through synthesis of multi-gene phylogenetics and phylogenomics.</title>
        <authorList>
            <person name="Vandepol N."/>
            <person name="Liber J."/>
            <person name="Desiro A."/>
            <person name="Na H."/>
            <person name="Kennedy M."/>
            <person name="Barry K."/>
            <person name="Grigoriev I.V."/>
            <person name="Miller A.N."/>
            <person name="O'Donnell K."/>
            <person name="Stajich J.E."/>
            <person name="Bonito G."/>
        </authorList>
    </citation>
    <scope>NUCLEOTIDE SEQUENCE</scope>
    <source>
        <strain evidence="2">NRRL 28262</strain>
    </source>
</reference>
<gene>
    <name evidence="2" type="ORF">BGZ95_008686</name>
</gene>
<evidence type="ECO:0000313" key="2">
    <source>
        <dbReference type="EMBL" id="KAG0280781.1"/>
    </source>
</evidence>
<sequence>MNLKKMNQLQRNQITATLNRHSTITLPSTSSQSSGTHGSYNPHPADDDALANVFGSGADTENDSDEIAGCCIFQPGELNLGGVMGYMIEKTVDLLIISDELKSVELYPSGFHREDVFELGLQDYNDEVHGN</sequence>
<organism evidence="2 3">
    <name type="scientific">Linnemannia exigua</name>
    <dbReference type="NCBI Taxonomy" id="604196"/>
    <lineage>
        <taxon>Eukaryota</taxon>
        <taxon>Fungi</taxon>
        <taxon>Fungi incertae sedis</taxon>
        <taxon>Mucoromycota</taxon>
        <taxon>Mortierellomycotina</taxon>
        <taxon>Mortierellomycetes</taxon>
        <taxon>Mortierellales</taxon>
        <taxon>Mortierellaceae</taxon>
        <taxon>Linnemannia</taxon>
    </lineage>
</organism>
<dbReference type="EMBL" id="JAAAIL010000047">
    <property type="protein sequence ID" value="KAG0280781.1"/>
    <property type="molecule type" value="Genomic_DNA"/>
</dbReference>
<dbReference type="Proteomes" id="UP001194580">
    <property type="component" value="Unassembled WGS sequence"/>
</dbReference>